<dbReference type="Proteomes" id="UP000075515">
    <property type="component" value="Unassembled WGS sequence"/>
</dbReference>
<dbReference type="InterPro" id="IPR012338">
    <property type="entry name" value="Beta-lactam/transpept-like"/>
</dbReference>
<sequence length="66" mass="7127">MAVITAPDVVSEVPGRYGWDGGFGTSWINDPGRELIGIVMTQSAGFLFSGALERFWRSVYVATESA</sequence>
<protein>
    <submittedName>
        <fullName evidence="1">Uncharacterized protein</fullName>
    </submittedName>
</protein>
<dbReference type="Gene3D" id="3.40.710.10">
    <property type="entry name" value="DD-peptidase/beta-lactamase superfamily"/>
    <property type="match status" value="1"/>
</dbReference>
<organism evidence="1 2">
    <name type="scientific">Sorangium cellulosum</name>
    <name type="common">Polyangium cellulosum</name>
    <dbReference type="NCBI Taxonomy" id="56"/>
    <lineage>
        <taxon>Bacteria</taxon>
        <taxon>Pseudomonadati</taxon>
        <taxon>Myxococcota</taxon>
        <taxon>Polyangia</taxon>
        <taxon>Polyangiales</taxon>
        <taxon>Polyangiaceae</taxon>
        <taxon>Sorangium</taxon>
    </lineage>
</organism>
<dbReference type="SUPFAM" id="SSF56601">
    <property type="entry name" value="beta-lactamase/transpeptidase-like"/>
    <property type="match status" value="1"/>
</dbReference>
<dbReference type="EMBL" id="JEMC01001679">
    <property type="protein sequence ID" value="KYF95094.1"/>
    <property type="molecule type" value="Genomic_DNA"/>
</dbReference>
<proteinExistence type="predicted"/>
<evidence type="ECO:0000313" key="2">
    <source>
        <dbReference type="Proteomes" id="UP000075515"/>
    </source>
</evidence>
<gene>
    <name evidence="1" type="ORF">BE18_12970</name>
</gene>
<accession>A0A150SRG8</accession>
<reference evidence="1 2" key="1">
    <citation type="submission" date="2014-02" db="EMBL/GenBank/DDBJ databases">
        <title>The small core and large imbalanced accessory genome model reveals a collaborative survival strategy of Sorangium cellulosum strains in nature.</title>
        <authorList>
            <person name="Han K."/>
            <person name="Peng R."/>
            <person name="Blom J."/>
            <person name="Li Y.-Z."/>
        </authorList>
    </citation>
    <scope>NUCLEOTIDE SEQUENCE [LARGE SCALE GENOMIC DNA]</scope>
    <source>
        <strain evidence="1 2">So0149</strain>
    </source>
</reference>
<comment type="caution">
    <text evidence="1">The sequence shown here is derived from an EMBL/GenBank/DDBJ whole genome shotgun (WGS) entry which is preliminary data.</text>
</comment>
<evidence type="ECO:0000313" key="1">
    <source>
        <dbReference type="EMBL" id="KYF95094.1"/>
    </source>
</evidence>
<dbReference type="AlphaFoldDB" id="A0A150SRG8"/>
<name>A0A150SRG8_SORCE</name>